<gene>
    <name evidence="1" type="ORF">V1479_08950</name>
</gene>
<dbReference type="EMBL" id="JAZHFV010000002">
    <property type="protein sequence ID" value="MEX4007430.1"/>
    <property type="molecule type" value="Genomic_DNA"/>
</dbReference>
<dbReference type="InterPro" id="IPR009964">
    <property type="entry name" value="DUF1491"/>
</dbReference>
<dbReference type="Proteomes" id="UP001559025">
    <property type="component" value="Unassembled WGS sequence"/>
</dbReference>
<name>A0ABV3WSA6_9HYPH</name>
<evidence type="ECO:0000313" key="1">
    <source>
        <dbReference type="EMBL" id="MEX4007430.1"/>
    </source>
</evidence>
<dbReference type="Gene3D" id="3.40.1530.20">
    <property type="entry name" value="Protein of unknown function (DUF1491)"/>
    <property type="match status" value="1"/>
</dbReference>
<comment type="caution">
    <text evidence="1">The sequence shown here is derived from an EMBL/GenBank/DDBJ whole genome shotgun (WGS) entry which is preliminary data.</text>
</comment>
<dbReference type="RefSeq" id="WP_368802600.1">
    <property type="nucleotide sequence ID" value="NZ_JAZHFV010000002.1"/>
</dbReference>
<dbReference type="Pfam" id="PF07372">
    <property type="entry name" value="DUF1491"/>
    <property type="match status" value="1"/>
</dbReference>
<proteinExistence type="predicted"/>
<sequence length="115" mass="12962">MRVTTDFWVSSIVRRAFSAGGFAAVARRGASEAGAVMITQRDRMGQTRLYGPAPQTSYEDAKPDQRLFVELLNSDDEQSIHDKIERELRFDPDIWVVELEVDDALFAELVNVTTP</sequence>
<keyword evidence="2" id="KW-1185">Reference proteome</keyword>
<accession>A0ABV3WSA6</accession>
<organism evidence="1 2">
    <name type="scientific">Neoaquamicrobium sediminum</name>
    <dbReference type="NCBI Taxonomy" id="1849104"/>
    <lineage>
        <taxon>Bacteria</taxon>
        <taxon>Pseudomonadati</taxon>
        <taxon>Pseudomonadota</taxon>
        <taxon>Alphaproteobacteria</taxon>
        <taxon>Hyphomicrobiales</taxon>
        <taxon>Phyllobacteriaceae</taxon>
        <taxon>Neoaquamicrobium</taxon>
    </lineage>
</organism>
<evidence type="ECO:0000313" key="2">
    <source>
        <dbReference type="Proteomes" id="UP001559025"/>
    </source>
</evidence>
<reference evidence="1 2" key="1">
    <citation type="submission" date="2024-01" db="EMBL/GenBank/DDBJ databases">
        <title>New evidence supports the origin of RcGTA from prophage.</title>
        <authorList>
            <person name="Xu Y."/>
            <person name="Liu B."/>
            <person name="Chen F."/>
        </authorList>
    </citation>
    <scope>NUCLEOTIDE SEQUENCE [LARGE SCALE GENOMIC DNA]</scope>
    <source>
        <strain evidence="1 2">CBW1107-2</strain>
    </source>
</reference>
<protein>
    <submittedName>
        <fullName evidence="1">DUF1491 family protein</fullName>
    </submittedName>
</protein>